<feature type="domain" description="NAD-dependent epimerase/dehydratase" evidence="12">
    <location>
        <begin position="5"/>
        <end position="259"/>
    </location>
</feature>
<evidence type="ECO:0000256" key="7">
    <source>
        <dbReference type="ARBA" id="ARBA00023027"/>
    </source>
</evidence>
<evidence type="ECO:0000256" key="4">
    <source>
        <dbReference type="ARBA" id="ARBA00007637"/>
    </source>
</evidence>
<evidence type="ECO:0000256" key="1">
    <source>
        <dbReference type="ARBA" id="ARBA00000083"/>
    </source>
</evidence>
<dbReference type="GO" id="GO:0006012">
    <property type="term" value="P:galactose metabolic process"/>
    <property type="evidence" value="ECO:0007669"/>
    <property type="project" value="UniProtKB-UniPathway"/>
</dbReference>
<evidence type="ECO:0000256" key="10">
    <source>
        <dbReference type="ARBA" id="ARBA00031367"/>
    </source>
</evidence>
<evidence type="ECO:0000256" key="5">
    <source>
        <dbReference type="ARBA" id="ARBA00013189"/>
    </source>
</evidence>
<dbReference type="GO" id="GO:0003978">
    <property type="term" value="F:UDP-glucose 4-epimerase activity"/>
    <property type="evidence" value="ECO:0007669"/>
    <property type="project" value="UniProtKB-EC"/>
</dbReference>
<dbReference type="NCBIfam" id="TIGR01179">
    <property type="entry name" value="galE"/>
    <property type="match status" value="1"/>
</dbReference>
<evidence type="ECO:0000256" key="3">
    <source>
        <dbReference type="ARBA" id="ARBA00004947"/>
    </source>
</evidence>
<evidence type="ECO:0000256" key="9">
    <source>
        <dbReference type="ARBA" id="ARBA00023277"/>
    </source>
</evidence>
<evidence type="ECO:0000256" key="8">
    <source>
        <dbReference type="ARBA" id="ARBA00023235"/>
    </source>
</evidence>
<comment type="similarity">
    <text evidence="4">Belongs to the NAD(P)-dependent epimerase/dehydratase family.</text>
</comment>
<evidence type="ECO:0000313" key="13">
    <source>
        <dbReference type="EMBL" id="PIV08732.1"/>
    </source>
</evidence>
<dbReference type="Gene3D" id="3.90.25.10">
    <property type="entry name" value="UDP-galactose 4-epimerase, domain 1"/>
    <property type="match status" value="1"/>
</dbReference>
<organism evidence="13 14">
    <name type="scientific">Candidatus Roizmanbacteria bacterium CG03_land_8_20_14_0_80_39_12</name>
    <dbReference type="NCBI Taxonomy" id="1974847"/>
    <lineage>
        <taxon>Bacteria</taxon>
        <taxon>Candidatus Roizmaniibacteriota</taxon>
    </lineage>
</organism>
<evidence type="ECO:0000259" key="12">
    <source>
        <dbReference type="Pfam" id="PF01370"/>
    </source>
</evidence>
<comment type="caution">
    <text evidence="13">The sequence shown here is derived from an EMBL/GenBank/DDBJ whole genome shotgun (WGS) entry which is preliminary data.</text>
</comment>
<evidence type="ECO:0000256" key="2">
    <source>
        <dbReference type="ARBA" id="ARBA00001911"/>
    </source>
</evidence>
<comment type="catalytic activity">
    <reaction evidence="1">
        <text>UDP-alpha-D-glucose = UDP-alpha-D-galactose</text>
        <dbReference type="Rhea" id="RHEA:22168"/>
        <dbReference type="ChEBI" id="CHEBI:58885"/>
        <dbReference type="ChEBI" id="CHEBI:66914"/>
        <dbReference type="EC" id="5.1.3.2"/>
    </reaction>
</comment>
<evidence type="ECO:0000256" key="11">
    <source>
        <dbReference type="ARBA" id="ARBA00033067"/>
    </source>
</evidence>
<dbReference type="PANTHER" id="PTHR43725">
    <property type="entry name" value="UDP-GLUCOSE 4-EPIMERASE"/>
    <property type="match status" value="1"/>
</dbReference>
<dbReference type="EMBL" id="PEVA01000046">
    <property type="protein sequence ID" value="PIV08732.1"/>
    <property type="molecule type" value="Genomic_DNA"/>
</dbReference>
<name>A0A2M7BTB6_9BACT</name>
<comment type="cofactor">
    <cofactor evidence="2">
        <name>NAD(+)</name>
        <dbReference type="ChEBI" id="CHEBI:57540"/>
    </cofactor>
</comment>
<reference evidence="14" key="1">
    <citation type="submission" date="2017-09" db="EMBL/GenBank/DDBJ databases">
        <title>Depth-based differentiation of microbial function through sediment-hosted aquifers and enrichment of novel symbionts in the deep terrestrial subsurface.</title>
        <authorList>
            <person name="Probst A.J."/>
            <person name="Ladd B."/>
            <person name="Jarett J.K."/>
            <person name="Geller-Mcgrath D.E."/>
            <person name="Sieber C.M.K."/>
            <person name="Emerson J.B."/>
            <person name="Anantharaman K."/>
            <person name="Thomas B.C."/>
            <person name="Malmstrom R."/>
            <person name="Stieglmeier M."/>
            <person name="Klingl A."/>
            <person name="Woyke T."/>
            <person name="Ryan C.M."/>
            <person name="Banfield J.F."/>
        </authorList>
    </citation>
    <scope>NUCLEOTIDE SEQUENCE [LARGE SCALE GENOMIC DNA]</scope>
</reference>
<dbReference type="AlphaFoldDB" id="A0A2M7BTB6"/>
<accession>A0A2M7BTB6</accession>
<dbReference type="Pfam" id="PF01370">
    <property type="entry name" value="Epimerase"/>
    <property type="match status" value="1"/>
</dbReference>
<keyword evidence="8" id="KW-0413">Isomerase</keyword>
<keyword evidence="7" id="KW-0520">NAD</keyword>
<dbReference type="InterPro" id="IPR036291">
    <property type="entry name" value="NAD(P)-bd_dom_sf"/>
</dbReference>
<dbReference type="EC" id="5.1.3.2" evidence="5"/>
<protein>
    <recommendedName>
        <fullName evidence="6">UDP-glucose 4-epimerase</fullName>
        <ecNumber evidence="5">5.1.3.2</ecNumber>
    </recommendedName>
    <alternativeName>
        <fullName evidence="11">Galactowaldenase</fullName>
    </alternativeName>
    <alternativeName>
        <fullName evidence="10">UDP-galactose 4-epimerase</fullName>
    </alternativeName>
</protein>
<dbReference type="SUPFAM" id="SSF51735">
    <property type="entry name" value="NAD(P)-binding Rossmann-fold domains"/>
    <property type="match status" value="1"/>
</dbReference>
<dbReference type="UniPathway" id="UPA00214"/>
<comment type="pathway">
    <text evidence="3">Carbohydrate metabolism; galactose metabolism.</text>
</comment>
<gene>
    <name evidence="13" type="primary">galE</name>
    <name evidence="13" type="ORF">COS52_01160</name>
</gene>
<keyword evidence="9" id="KW-0119">Carbohydrate metabolism</keyword>
<dbReference type="InterPro" id="IPR005886">
    <property type="entry name" value="UDP_G4E"/>
</dbReference>
<sequence>MKKTILVTGAGGYIGSVATYIFLQQGYSVVAVDNFTTGYRQPLDVLQGKFGKEDLRVYETDIKQISSVLEKEKKIDIVVHYAASCLVDESVKNPYKYFDNNVGGTNSLLKAMTDAQVTKLVFSSTCAVYGEAQYMPIDEKHPLNPSQPYGASKQMVEELIQWYARLKGLQYVILRYFNVCGASDDGLIGDSKKPSTLLMQNAVRGVLNIEPFSLTCPEVDTPDKTPIRDYVNVADLNEAHLKALEHLMAHKSSEIINLGTGTGNSVLEIINKVKEITNAEFAVGKTAPREGDDAKKIADITKAKRVLGWEPKRSIADSVNALVKWYTACPQGWDR</sequence>
<dbReference type="InterPro" id="IPR001509">
    <property type="entry name" value="Epimerase_deHydtase"/>
</dbReference>
<evidence type="ECO:0000256" key="6">
    <source>
        <dbReference type="ARBA" id="ARBA00018569"/>
    </source>
</evidence>
<proteinExistence type="inferred from homology"/>
<dbReference type="Gene3D" id="3.40.50.720">
    <property type="entry name" value="NAD(P)-binding Rossmann-like Domain"/>
    <property type="match status" value="1"/>
</dbReference>
<evidence type="ECO:0000313" key="14">
    <source>
        <dbReference type="Proteomes" id="UP000230119"/>
    </source>
</evidence>
<dbReference type="Proteomes" id="UP000230119">
    <property type="component" value="Unassembled WGS sequence"/>
</dbReference>
<dbReference type="PANTHER" id="PTHR43725:SF53">
    <property type="entry name" value="UDP-ARABINOSE 4-EPIMERASE 1"/>
    <property type="match status" value="1"/>
</dbReference>